<dbReference type="Pfam" id="PF04264">
    <property type="entry name" value="YceI"/>
    <property type="match status" value="1"/>
</dbReference>
<gene>
    <name evidence="3" type="ORF">B0A66_00775</name>
</gene>
<name>A0A226HPM1_9FLAO</name>
<accession>A0A226HPM1</accession>
<dbReference type="EMBL" id="MUGW01000002">
    <property type="protein sequence ID" value="OXA96145.1"/>
    <property type="molecule type" value="Genomic_DNA"/>
</dbReference>
<evidence type="ECO:0000313" key="3">
    <source>
        <dbReference type="EMBL" id="OXA96145.1"/>
    </source>
</evidence>
<sequence>MSKMNITKFKLLAFIAFFGIATMVTAQKSYKLDKTSTFSVAGTSTLHDWEMTSPSGTEKTTAATGTANLTIADSKLTAIEALSISLPVENVKSHKKSMDKVAYTTLKTDKHPSLKYVLKSAHKVNETTWELTGTYTIAGTNKVLKTTVKTTVTKDGLNLQGSNKITFTEFGMKSPTAMLGTIKTGEDLTVKFNINFN</sequence>
<proteinExistence type="predicted"/>
<dbReference type="SUPFAM" id="SSF101874">
    <property type="entry name" value="YceI-like"/>
    <property type="match status" value="1"/>
</dbReference>
<dbReference type="Proteomes" id="UP000198345">
    <property type="component" value="Unassembled WGS sequence"/>
</dbReference>
<keyword evidence="4" id="KW-1185">Reference proteome</keyword>
<dbReference type="OrthoDB" id="9794147at2"/>
<evidence type="ECO:0000259" key="2">
    <source>
        <dbReference type="SMART" id="SM00867"/>
    </source>
</evidence>
<protein>
    <recommendedName>
        <fullName evidence="2">Lipid/polyisoprenoid-binding YceI-like domain-containing protein</fullName>
    </recommendedName>
</protein>
<comment type="caution">
    <text evidence="3">The sequence shown here is derived from an EMBL/GenBank/DDBJ whole genome shotgun (WGS) entry which is preliminary data.</text>
</comment>
<evidence type="ECO:0000313" key="4">
    <source>
        <dbReference type="Proteomes" id="UP000198345"/>
    </source>
</evidence>
<feature type="signal peptide" evidence="1">
    <location>
        <begin position="1"/>
        <end position="26"/>
    </location>
</feature>
<dbReference type="AlphaFoldDB" id="A0A226HPM1"/>
<evidence type="ECO:0000256" key="1">
    <source>
        <dbReference type="SAM" id="SignalP"/>
    </source>
</evidence>
<dbReference type="Gene3D" id="2.40.128.110">
    <property type="entry name" value="Lipid/polyisoprenoid-binding, YceI-like"/>
    <property type="match status" value="1"/>
</dbReference>
<keyword evidence="1" id="KW-0732">Signal</keyword>
<feature type="chain" id="PRO_5012240304" description="Lipid/polyisoprenoid-binding YceI-like domain-containing protein" evidence="1">
    <location>
        <begin position="27"/>
        <end position="197"/>
    </location>
</feature>
<dbReference type="InterPro" id="IPR036761">
    <property type="entry name" value="TTHA0802/YceI-like_sf"/>
</dbReference>
<feature type="domain" description="Lipid/polyisoprenoid-binding YceI-like" evidence="2">
    <location>
        <begin position="29"/>
        <end position="197"/>
    </location>
</feature>
<dbReference type="SMART" id="SM00867">
    <property type="entry name" value="YceI"/>
    <property type="match status" value="1"/>
</dbReference>
<dbReference type="InterPro" id="IPR007372">
    <property type="entry name" value="Lipid/polyisoprenoid-bd_YceI"/>
</dbReference>
<organism evidence="3 4">
    <name type="scientific">Flavobacterium hercynium</name>
    <dbReference type="NCBI Taxonomy" id="387094"/>
    <lineage>
        <taxon>Bacteria</taxon>
        <taxon>Pseudomonadati</taxon>
        <taxon>Bacteroidota</taxon>
        <taxon>Flavobacteriia</taxon>
        <taxon>Flavobacteriales</taxon>
        <taxon>Flavobacteriaceae</taxon>
        <taxon>Flavobacterium</taxon>
    </lineage>
</organism>
<reference evidence="3 4" key="1">
    <citation type="submission" date="2016-11" db="EMBL/GenBank/DDBJ databases">
        <title>Whole genomes of Flavobacteriaceae.</title>
        <authorList>
            <person name="Stine C."/>
            <person name="Li C."/>
            <person name="Tadesse D."/>
        </authorList>
    </citation>
    <scope>NUCLEOTIDE SEQUENCE [LARGE SCALE GENOMIC DNA]</scope>
    <source>
        <strain evidence="3 4">DSM 18292</strain>
    </source>
</reference>